<dbReference type="Proteomes" id="UP001215598">
    <property type="component" value="Unassembled WGS sequence"/>
</dbReference>
<sequence>MSPRWEDITIDADMFIDLTPSSYTFSSLKNLTLLNISSIAKVDLLTSLPAIVNLTLELDGNAFPRDMLIPWSRLHTCNFHDLQSLDLLWVLPQLAHDANVTVHQAFASDPRRGSASETTFVGSLKLVDFSGTFLIDVLAHLVAPALHTFFIAGSVADRVPGMGRAIVAFLGLAKRTLKCLLVHITLSEDDLVLILESPHLRDVVHLDISASIFSPKAIAALGASSLPALRKLVLCQSRLDETGLLAALATHQQPILLSRERKGSETHSGLQLVLHQREFTFNL</sequence>
<dbReference type="EMBL" id="JARKIB010000055">
    <property type="protein sequence ID" value="KAJ7753491.1"/>
    <property type="molecule type" value="Genomic_DNA"/>
</dbReference>
<proteinExistence type="predicted"/>
<evidence type="ECO:0000313" key="2">
    <source>
        <dbReference type="Proteomes" id="UP001215598"/>
    </source>
</evidence>
<accession>A0AAD7NB65</accession>
<keyword evidence="2" id="KW-1185">Reference proteome</keyword>
<dbReference type="SUPFAM" id="SSF52047">
    <property type="entry name" value="RNI-like"/>
    <property type="match status" value="1"/>
</dbReference>
<reference evidence="1" key="1">
    <citation type="submission" date="2023-03" db="EMBL/GenBank/DDBJ databases">
        <title>Massive genome expansion in bonnet fungi (Mycena s.s.) driven by repeated elements and novel gene families across ecological guilds.</title>
        <authorList>
            <consortium name="Lawrence Berkeley National Laboratory"/>
            <person name="Harder C.B."/>
            <person name="Miyauchi S."/>
            <person name="Viragh M."/>
            <person name="Kuo A."/>
            <person name="Thoen E."/>
            <person name="Andreopoulos B."/>
            <person name="Lu D."/>
            <person name="Skrede I."/>
            <person name="Drula E."/>
            <person name="Henrissat B."/>
            <person name="Morin E."/>
            <person name="Kohler A."/>
            <person name="Barry K."/>
            <person name="LaButti K."/>
            <person name="Morin E."/>
            <person name="Salamov A."/>
            <person name="Lipzen A."/>
            <person name="Mereny Z."/>
            <person name="Hegedus B."/>
            <person name="Baldrian P."/>
            <person name="Stursova M."/>
            <person name="Weitz H."/>
            <person name="Taylor A."/>
            <person name="Grigoriev I.V."/>
            <person name="Nagy L.G."/>
            <person name="Martin F."/>
            <person name="Kauserud H."/>
        </authorList>
    </citation>
    <scope>NUCLEOTIDE SEQUENCE</scope>
    <source>
        <strain evidence="1">CBHHK182m</strain>
    </source>
</reference>
<organism evidence="1 2">
    <name type="scientific">Mycena metata</name>
    <dbReference type="NCBI Taxonomy" id="1033252"/>
    <lineage>
        <taxon>Eukaryota</taxon>
        <taxon>Fungi</taxon>
        <taxon>Dikarya</taxon>
        <taxon>Basidiomycota</taxon>
        <taxon>Agaricomycotina</taxon>
        <taxon>Agaricomycetes</taxon>
        <taxon>Agaricomycetidae</taxon>
        <taxon>Agaricales</taxon>
        <taxon>Marasmiineae</taxon>
        <taxon>Mycenaceae</taxon>
        <taxon>Mycena</taxon>
    </lineage>
</organism>
<name>A0AAD7NB65_9AGAR</name>
<evidence type="ECO:0000313" key="1">
    <source>
        <dbReference type="EMBL" id="KAJ7753491.1"/>
    </source>
</evidence>
<gene>
    <name evidence="1" type="ORF">B0H16DRAFT_1459388</name>
</gene>
<protein>
    <submittedName>
        <fullName evidence="1">Uncharacterized protein</fullName>
    </submittedName>
</protein>
<comment type="caution">
    <text evidence="1">The sequence shown here is derived from an EMBL/GenBank/DDBJ whole genome shotgun (WGS) entry which is preliminary data.</text>
</comment>
<dbReference type="AlphaFoldDB" id="A0AAD7NB65"/>